<keyword evidence="9" id="KW-1133">Transmembrane helix</keyword>
<keyword evidence="11" id="KW-0472">Membrane</keyword>
<protein>
    <submittedName>
        <fullName evidence="16">Phytochrome C-like</fullName>
    </submittedName>
</protein>
<keyword evidence="7 15" id="KW-0479">Metal-binding</keyword>
<keyword evidence="13" id="KW-0325">Glycoprotein</keyword>
<dbReference type="Pfam" id="PF05060">
    <property type="entry name" value="MGAT2"/>
    <property type="match status" value="1"/>
</dbReference>
<evidence type="ECO:0000256" key="7">
    <source>
        <dbReference type="ARBA" id="ARBA00022723"/>
    </source>
</evidence>
<keyword evidence="4" id="KW-0328">Glycosyltransferase</keyword>
<evidence type="ECO:0000256" key="13">
    <source>
        <dbReference type="ARBA" id="ARBA00023180"/>
    </source>
</evidence>
<dbReference type="EMBL" id="VEPZ02001024">
    <property type="protein sequence ID" value="KAE8701359.1"/>
    <property type="molecule type" value="Genomic_DNA"/>
</dbReference>
<keyword evidence="6" id="KW-0812">Transmembrane</keyword>
<proteinExistence type="predicted"/>
<evidence type="ECO:0000256" key="6">
    <source>
        <dbReference type="ARBA" id="ARBA00022692"/>
    </source>
</evidence>
<evidence type="ECO:0000256" key="8">
    <source>
        <dbReference type="ARBA" id="ARBA00022968"/>
    </source>
</evidence>
<gene>
    <name evidence="16" type="ORF">F3Y22_tig00110548pilonHSYRG00848</name>
</gene>
<evidence type="ECO:0000313" key="17">
    <source>
        <dbReference type="Proteomes" id="UP000436088"/>
    </source>
</evidence>
<feature type="binding site" evidence="15">
    <location>
        <position position="107"/>
    </location>
    <ligand>
        <name>Mn(2+)</name>
        <dbReference type="ChEBI" id="CHEBI:29035"/>
    </ligand>
</feature>
<keyword evidence="17" id="KW-1185">Reference proteome</keyword>
<dbReference type="PANTHER" id="PTHR12871">
    <property type="entry name" value="BETA-1,2-N-ACETYLGLUCOSAMINYLTRANSFERASE II"/>
    <property type="match status" value="1"/>
</dbReference>
<evidence type="ECO:0000256" key="14">
    <source>
        <dbReference type="ARBA" id="ARBA00023211"/>
    </source>
</evidence>
<dbReference type="GO" id="GO:0006487">
    <property type="term" value="P:protein N-linked glycosylation"/>
    <property type="evidence" value="ECO:0007669"/>
    <property type="project" value="TreeGrafter"/>
</dbReference>
<evidence type="ECO:0000256" key="11">
    <source>
        <dbReference type="ARBA" id="ARBA00023136"/>
    </source>
</evidence>
<organism evidence="16 17">
    <name type="scientific">Hibiscus syriacus</name>
    <name type="common">Rose of Sharon</name>
    <dbReference type="NCBI Taxonomy" id="106335"/>
    <lineage>
        <taxon>Eukaryota</taxon>
        <taxon>Viridiplantae</taxon>
        <taxon>Streptophyta</taxon>
        <taxon>Embryophyta</taxon>
        <taxon>Tracheophyta</taxon>
        <taxon>Spermatophyta</taxon>
        <taxon>Magnoliopsida</taxon>
        <taxon>eudicotyledons</taxon>
        <taxon>Gunneridae</taxon>
        <taxon>Pentapetalae</taxon>
        <taxon>rosids</taxon>
        <taxon>malvids</taxon>
        <taxon>Malvales</taxon>
        <taxon>Malvaceae</taxon>
        <taxon>Malvoideae</taxon>
        <taxon>Hibiscus</taxon>
    </lineage>
</organism>
<keyword evidence="5" id="KW-0808">Transferase</keyword>
<accession>A0A6A3AEW6</accession>
<comment type="caution">
    <text evidence="16">The sequence shown here is derived from an EMBL/GenBank/DDBJ whole genome shotgun (WGS) entry which is preliminary data.</text>
</comment>
<dbReference type="GO" id="GO:0005795">
    <property type="term" value="C:Golgi stack"/>
    <property type="evidence" value="ECO:0007669"/>
    <property type="project" value="InterPro"/>
</dbReference>
<evidence type="ECO:0000256" key="10">
    <source>
        <dbReference type="ARBA" id="ARBA00023034"/>
    </source>
</evidence>
<keyword evidence="10" id="KW-0333">Golgi apparatus</keyword>
<evidence type="ECO:0000256" key="9">
    <source>
        <dbReference type="ARBA" id="ARBA00022989"/>
    </source>
</evidence>
<dbReference type="AlphaFoldDB" id="A0A6A3AEW6"/>
<sequence>MYLPAVFPVYHRMTAKKKMVQGENIVLGIQISMETTGLQSSFFEASLIAMLLIWHLVIVNLRGEGWDSLIAERMGNVGYAFNRAATVYPSFGSPVYTLRGPRTSAVHFGKCGLHQGQGNSNACIDNGSVNIQVEDIDKVANIRSERDVEVYENQQGYKAGFKGWGGWGDNRDHQLCLNFAQMYH</sequence>
<evidence type="ECO:0000256" key="5">
    <source>
        <dbReference type="ARBA" id="ARBA00022679"/>
    </source>
</evidence>
<dbReference type="GO" id="GO:0009312">
    <property type="term" value="P:oligosaccharide biosynthetic process"/>
    <property type="evidence" value="ECO:0007669"/>
    <property type="project" value="InterPro"/>
</dbReference>
<dbReference type="UniPathway" id="UPA00378"/>
<keyword evidence="12" id="KW-1015">Disulfide bond</keyword>
<dbReference type="Proteomes" id="UP000436088">
    <property type="component" value="Unassembled WGS sequence"/>
</dbReference>
<evidence type="ECO:0000256" key="4">
    <source>
        <dbReference type="ARBA" id="ARBA00022676"/>
    </source>
</evidence>
<name>A0A6A3AEW6_HIBSY</name>
<keyword evidence="14 15" id="KW-0464">Manganese</keyword>
<comment type="cofactor">
    <cofactor evidence="1 15">
        <name>Mn(2+)</name>
        <dbReference type="ChEBI" id="CHEBI:29035"/>
    </cofactor>
</comment>
<reference evidence="16" key="1">
    <citation type="submission" date="2019-09" db="EMBL/GenBank/DDBJ databases">
        <title>Draft genome information of white flower Hibiscus syriacus.</title>
        <authorList>
            <person name="Kim Y.-M."/>
        </authorList>
    </citation>
    <scope>NUCLEOTIDE SEQUENCE [LARGE SCALE GENOMIC DNA]</scope>
    <source>
        <strain evidence="16">YM2019G1</strain>
    </source>
</reference>
<evidence type="ECO:0000256" key="2">
    <source>
        <dbReference type="ARBA" id="ARBA00004323"/>
    </source>
</evidence>
<dbReference type="GO" id="GO:0008455">
    <property type="term" value="F:alpha-1,6-mannosylglycoprotein 2-beta-N-acetylglucosaminyltransferase activity"/>
    <property type="evidence" value="ECO:0007669"/>
    <property type="project" value="InterPro"/>
</dbReference>
<keyword evidence="8" id="KW-0735">Signal-anchor</keyword>
<evidence type="ECO:0000256" key="12">
    <source>
        <dbReference type="ARBA" id="ARBA00023157"/>
    </source>
</evidence>
<dbReference type="InterPro" id="IPR007754">
    <property type="entry name" value="GlcNAc_II"/>
</dbReference>
<dbReference type="PANTHER" id="PTHR12871:SF0">
    <property type="entry name" value="ALPHA-1,6-MANNOSYL-GLYCOPROTEIN 2-BETA-N-ACETYLGLUCOSAMINYLTRANSFERASE"/>
    <property type="match status" value="1"/>
</dbReference>
<comment type="pathway">
    <text evidence="3">Protein modification; protein glycosylation.</text>
</comment>
<evidence type="ECO:0000256" key="15">
    <source>
        <dbReference type="PIRSR" id="PIRSR607754-2"/>
    </source>
</evidence>
<comment type="subcellular location">
    <subcellularLocation>
        <location evidence="2">Golgi apparatus membrane</location>
        <topology evidence="2">Single-pass type II membrane protein</topology>
    </subcellularLocation>
</comment>
<dbReference type="GO" id="GO:0046872">
    <property type="term" value="F:metal ion binding"/>
    <property type="evidence" value="ECO:0007669"/>
    <property type="project" value="UniProtKB-KW"/>
</dbReference>
<evidence type="ECO:0000256" key="1">
    <source>
        <dbReference type="ARBA" id="ARBA00001936"/>
    </source>
</evidence>
<evidence type="ECO:0000313" key="16">
    <source>
        <dbReference type="EMBL" id="KAE8701359.1"/>
    </source>
</evidence>
<evidence type="ECO:0000256" key="3">
    <source>
        <dbReference type="ARBA" id="ARBA00004922"/>
    </source>
</evidence>
<dbReference type="GO" id="GO:0000139">
    <property type="term" value="C:Golgi membrane"/>
    <property type="evidence" value="ECO:0007669"/>
    <property type="project" value="UniProtKB-SubCell"/>
</dbReference>